<dbReference type="CDD" id="cd01837">
    <property type="entry name" value="SGNH_plant_lipase_like"/>
    <property type="match status" value="1"/>
</dbReference>
<organism evidence="3 4">
    <name type="scientific">Musa balbisiana</name>
    <name type="common">Banana</name>
    <dbReference type="NCBI Taxonomy" id="52838"/>
    <lineage>
        <taxon>Eukaryota</taxon>
        <taxon>Viridiplantae</taxon>
        <taxon>Streptophyta</taxon>
        <taxon>Embryophyta</taxon>
        <taxon>Tracheophyta</taxon>
        <taxon>Spermatophyta</taxon>
        <taxon>Magnoliopsida</taxon>
        <taxon>Liliopsida</taxon>
        <taxon>Zingiberales</taxon>
        <taxon>Musaceae</taxon>
        <taxon>Musa</taxon>
    </lineage>
</organism>
<protein>
    <recommendedName>
        <fullName evidence="5">GDSL esterase/lipase</fullName>
    </recommendedName>
</protein>
<keyword evidence="2" id="KW-0732">Signal</keyword>
<evidence type="ECO:0000256" key="2">
    <source>
        <dbReference type="SAM" id="SignalP"/>
    </source>
</evidence>
<reference evidence="3 4" key="1">
    <citation type="journal article" date="2019" name="Nat. Plants">
        <title>Genome sequencing of Musa balbisiana reveals subgenome evolution and function divergence in polyploid bananas.</title>
        <authorList>
            <person name="Yao X."/>
        </authorList>
    </citation>
    <scope>NUCLEOTIDE SEQUENCE [LARGE SCALE GENOMIC DNA]</scope>
    <source>
        <strain evidence="4">cv. DH-PKW</strain>
        <tissue evidence="3">Leaves</tissue>
    </source>
</reference>
<evidence type="ECO:0000313" key="3">
    <source>
        <dbReference type="EMBL" id="THU50815.1"/>
    </source>
</evidence>
<dbReference type="InterPro" id="IPR001087">
    <property type="entry name" value="GDSL"/>
</dbReference>
<dbReference type="PANTHER" id="PTHR45642">
    <property type="entry name" value="GDSL ESTERASE/LIPASE EXL3"/>
    <property type="match status" value="1"/>
</dbReference>
<dbReference type="InterPro" id="IPR035669">
    <property type="entry name" value="SGNH_plant_lipase-like"/>
</dbReference>
<evidence type="ECO:0000256" key="1">
    <source>
        <dbReference type="ARBA" id="ARBA00008668"/>
    </source>
</evidence>
<proteinExistence type="inferred from homology"/>
<dbReference type="Gene3D" id="3.40.50.1110">
    <property type="entry name" value="SGNH hydrolase"/>
    <property type="match status" value="1"/>
</dbReference>
<evidence type="ECO:0000313" key="4">
    <source>
        <dbReference type="Proteomes" id="UP000317650"/>
    </source>
</evidence>
<dbReference type="Proteomes" id="UP000317650">
    <property type="component" value="Chromosome 6"/>
</dbReference>
<feature type="chain" id="PRO_5020521213" description="GDSL esterase/lipase" evidence="2">
    <location>
        <begin position="21"/>
        <end position="429"/>
    </location>
</feature>
<dbReference type="InterPro" id="IPR050592">
    <property type="entry name" value="GDSL_lipolytic_enzyme"/>
</dbReference>
<dbReference type="Pfam" id="PF00657">
    <property type="entry name" value="Lipase_GDSL"/>
    <property type="match status" value="1"/>
</dbReference>
<sequence length="429" mass="46640">MENRVLFFAIFFLLLHPLAATSHNISAVFAFGDSTLDAGNNNRLHTIARADHVPYGRELPGHLPSGRFSDGRLITDFVVSALGLKDLLPPYSAADRLDLSDIATGVSFASAGSGLDDLTASQSQVMTMAEELSNFAAYTERLTAALGKDKAQEIIGGALFVIGAGSNDWMINYYISPIRSRMYSKTDYSRLLIGKLRSVVEEIYNRGGRKFAISGLPPLGCLPLQITLNAMVPINDATQRSCVVAQNNDAATYNSLFQRSINALSASLIEGKFVYVDIYTPLINMIQNPKRYGFESTTLGCCGTGTVEMGPLCNALTPLCSAPSSFMFWDSVHPSEATYKALAEEMIKDVLPKYKFDSLQNNNHINYRMQKLRRPLHFCLLPPAGAPPIAAEKRSSPKSDAEAEKLARLARSNPSAVVTLHSTLTSLGG</sequence>
<comment type="similarity">
    <text evidence="1">Belongs to the 'GDSL' lipolytic enzyme family.</text>
</comment>
<dbReference type="STRING" id="52838.A0A4S8IQF7"/>
<dbReference type="InterPro" id="IPR036514">
    <property type="entry name" value="SGNH_hydro_sf"/>
</dbReference>
<dbReference type="PANTHER" id="PTHR45642:SF145">
    <property type="entry name" value="OS05G0468500 PROTEIN"/>
    <property type="match status" value="1"/>
</dbReference>
<dbReference type="EMBL" id="PYDT01000009">
    <property type="protein sequence ID" value="THU50815.1"/>
    <property type="molecule type" value="Genomic_DNA"/>
</dbReference>
<name>A0A4S8IQF7_MUSBA</name>
<accession>A0A4S8IQF7</accession>
<dbReference type="AlphaFoldDB" id="A0A4S8IQF7"/>
<dbReference type="GO" id="GO:0016788">
    <property type="term" value="F:hydrolase activity, acting on ester bonds"/>
    <property type="evidence" value="ECO:0007669"/>
    <property type="project" value="InterPro"/>
</dbReference>
<gene>
    <name evidence="3" type="ORF">C4D60_Mb06t24310</name>
</gene>
<evidence type="ECO:0008006" key="5">
    <source>
        <dbReference type="Google" id="ProtNLM"/>
    </source>
</evidence>
<feature type="signal peptide" evidence="2">
    <location>
        <begin position="1"/>
        <end position="20"/>
    </location>
</feature>
<keyword evidence="4" id="KW-1185">Reference proteome</keyword>
<dbReference type="SUPFAM" id="SSF52266">
    <property type="entry name" value="SGNH hydrolase"/>
    <property type="match status" value="1"/>
</dbReference>
<comment type="caution">
    <text evidence="3">The sequence shown here is derived from an EMBL/GenBank/DDBJ whole genome shotgun (WGS) entry which is preliminary data.</text>
</comment>